<evidence type="ECO:0000313" key="2">
    <source>
        <dbReference type="Proteomes" id="UP000003301"/>
    </source>
</evidence>
<evidence type="ECO:0000313" key="1">
    <source>
        <dbReference type="EMBL" id="KGE62175.1"/>
    </source>
</evidence>
<name>A0ABR4WJS8_9FUSO</name>
<keyword evidence="2" id="KW-1185">Reference proteome</keyword>
<gene>
    <name evidence="1" type="ORF">FSAG_001856</name>
</gene>
<dbReference type="RefSeq" id="WP_008794695.1">
    <property type="nucleotide sequence ID" value="NZ_KN173679.1"/>
</dbReference>
<sequence>MKENKIIVHKNILNINNLIREFPTKILEIIEFKNFIIIRIGYNSQISDNIFCVNYSRLTPYEC</sequence>
<accession>A0ABR4WJS8</accession>
<organism evidence="1 2">
    <name type="scientific">Fusobacterium periodonticum 2_1_31</name>
    <dbReference type="NCBI Taxonomy" id="469599"/>
    <lineage>
        <taxon>Bacteria</taxon>
        <taxon>Fusobacteriati</taxon>
        <taxon>Fusobacteriota</taxon>
        <taxon>Fusobacteriia</taxon>
        <taxon>Fusobacteriales</taxon>
        <taxon>Fusobacteriaceae</taxon>
        <taxon>Fusobacterium</taxon>
    </lineage>
</organism>
<proteinExistence type="predicted"/>
<dbReference type="Proteomes" id="UP000003301">
    <property type="component" value="Unassembled WGS sequence"/>
</dbReference>
<dbReference type="EMBL" id="ACDC03000029">
    <property type="protein sequence ID" value="KGE62175.1"/>
    <property type="molecule type" value="Genomic_DNA"/>
</dbReference>
<comment type="caution">
    <text evidence="1">The sequence shown here is derived from an EMBL/GenBank/DDBJ whole genome shotgun (WGS) entry which is preliminary data.</text>
</comment>
<reference evidence="1" key="1">
    <citation type="submission" date="2013-05" db="EMBL/GenBank/DDBJ databases">
        <title>The Genome Sequence of Fusobacterium sp. 2_1_31.</title>
        <authorList>
            <consortium name="The Broad Institute Genomics Platform"/>
            <person name="Earl A."/>
            <person name="Ward D."/>
            <person name="Feldgarden M."/>
            <person name="Gevers D."/>
            <person name="Ambrose C."/>
            <person name="Strauss J."/>
            <person name="Allen-Vercoe E."/>
            <person name="Walker B."/>
            <person name="Young S."/>
            <person name="Zeng Q."/>
            <person name="Gargeya S."/>
            <person name="Fitzgerald M."/>
            <person name="Haas B."/>
            <person name="Abouelleil A."/>
            <person name="Allen A.W."/>
            <person name="Alvarado L."/>
            <person name="Arachchi H.M."/>
            <person name="Berlin A.M."/>
            <person name="Chapman S.B."/>
            <person name="Gainer-Dewar J."/>
            <person name="Goldberg J."/>
            <person name="Griggs A."/>
            <person name="Gujja S."/>
            <person name="Hansen M."/>
            <person name="Howarth C."/>
            <person name="Imamovic A."/>
            <person name="Ireland A."/>
            <person name="Larimer J."/>
            <person name="McCowan C."/>
            <person name="Murphy C."/>
            <person name="Pearson M."/>
            <person name="Poon T.W."/>
            <person name="Priest M."/>
            <person name="Roberts A."/>
            <person name="Saif S."/>
            <person name="Shea T."/>
            <person name="Sisk P."/>
            <person name="Sykes S."/>
            <person name="Wortman J."/>
            <person name="Nusbaum C."/>
            <person name="Birren B."/>
        </authorList>
    </citation>
    <scope>NUCLEOTIDE SEQUENCE [LARGE SCALE GENOMIC DNA]</scope>
    <source>
        <strain evidence="1">2_1_31</strain>
    </source>
</reference>
<protein>
    <submittedName>
        <fullName evidence="1">Uncharacterized protein</fullName>
    </submittedName>
</protein>